<dbReference type="Proteomes" id="UP000542210">
    <property type="component" value="Unassembled WGS sequence"/>
</dbReference>
<protein>
    <recommendedName>
        <fullName evidence="4">Secreted protein</fullName>
    </recommendedName>
</protein>
<evidence type="ECO:0000313" key="3">
    <source>
        <dbReference type="Proteomes" id="UP000542210"/>
    </source>
</evidence>
<dbReference type="RefSeq" id="WP_184878383.1">
    <property type="nucleotide sequence ID" value="NZ_BOOV01000030.1"/>
</dbReference>
<keyword evidence="3" id="KW-1185">Reference proteome</keyword>
<organism evidence="2 3">
    <name type="scientific">Sphaerisporangium siamense</name>
    <dbReference type="NCBI Taxonomy" id="795645"/>
    <lineage>
        <taxon>Bacteria</taxon>
        <taxon>Bacillati</taxon>
        <taxon>Actinomycetota</taxon>
        <taxon>Actinomycetes</taxon>
        <taxon>Streptosporangiales</taxon>
        <taxon>Streptosporangiaceae</taxon>
        <taxon>Sphaerisporangium</taxon>
    </lineage>
</organism>
<gene>
    <name evidence="2" type="ORF">BJ982_001851</name>
</gene>
<feature type="chain" id="PRO_5039575699" description="Secreted protein" evidence="1">
    <location>
        <begin position="29"/>
        <end position="207"/>
    </location>
</feature>
<proteinExistence type="predicted"/>
<comment type="caution">
    <text evidence="2">The sequence shown here is derived from an EMBL/GenBank/DDBJ whole genome shotgun (WGS) entry which is preliminary data.</text>
</comment>
<dbReference type="EMBL" id="JACHND010000001">
    <property type="protein sequence ID" value="MBB4700307.1"/>
    <property type="molecule type" value="Genomic_DNA"/>
</dbReference>
<reference evidence="2 3" key="1">
    <citation type="submission" date="2020-08" db="EMBL/GenBank/DDBJ databases">
        <title>Sequencing the genomes of 1000 actinobacteria strains.</title>
        <authorList>
            <person name="Klenk H.-P."/>
        </authorList>
    </citation>
    <scope>NUCLEOTIDE SEQUENCE [LARGE SCALE GENOMIC DNA]</scope>
    <source>
        <strain evidence="2 3">DSM 45784</strain>
    </source>
</reference>
<evidence type="ECO:0008006" key="4">
    <source>
        <dbReference type="Google" id="ProtNLM"/>
    </source>
</evidence>
<keyword evidence="1" id="KW-0732">Signal</keyword>
<feature type="signal peptide" evidence="1">
    <location>
        <begin position="1"/>
        <end position="28"/>
    </location>
</feature>
<accession>A0A7W7D4S8</accession>
<name>A0A7W7D4S8_9ACTN</name>
<evidence type="ECO:0000313" key="2">
    <source>
        <dbReference type="EMBL" id="MBB4700307.1"/>
    </source>
</evidence>
<dbReference type="AlphaFoldDB" id="A0A7W7D4S8"/>
<evidence type="ECO:0000256" key="1">
    <source>
        <dbReference type="SAM" id="SignalP"/>
    </source>
</evidence>
<sequence length="207" mass="21466">MSRKAALSATATALAVAGLVFAAPSASAADTQVTHAFPVAPGATVTVARTCPAGAPYLVRSGFRAEYGPGVTVTKKIGRAAGGDGWVMTAANTNAEEATVTATYGCSATPTTYQRWNNTMVRSNDPKPLTTQMNCLSAYPYFDTGMANQGGTYTYYASPELAGGAGVAVVEPVGNPQQVYVTFASSYPPSTRPAVAELIRMDWTCSR</sequence>